<proteinExistence type="predicted"/>
<feature type="signal peptide" evidence="1">
    <location>
        <begin position="1"/>
        <end position="16"/>
    </location>
</feature>
<feature type="chain" id="PRO_5046300728" evidence="1">
    <location>
        <begin position="17"/>
        <end position="134"/>
    </location>
</feature>
<name>A0ABQ8VAS9_9AGAR</name>
<reference evidence="2" key="1">
    <citation type="submission" date="2022-08" db="EMBL/GenBank/DDBJ databases">
        <title>A Global Phylogenomic Analysis of the Shiitake Genus Lentinula.</title>
        <authorList>
            <consortium name="DOE Joint Genome Institute"/>
            <person name="Sierra-Patev S."/>
            <person name="Min B."/>
            <person name="Naranjo-Ortiz M."/>
            <person name="Looney B."/>
            <person name="Konkel Z."/>
            <person name="Slot J.C."/>
            <person name="Sakamoto Y."/>
            <person name="Steenwyk J.L."/>
            <person name="Rokas A."/>
            <person name="Carro J."/>
            <person name="Camarero S."/>
            <person name="Ferreira P."/>
            <person name="Molpeceres G."/>
            <person name="Ruiz-Duenas F.J."/>
            <person name="Serrano A."/>
            <person name="Henrissat B."/>
            <person name="Drula E."/>
            <person name="Hughes K.W."/>
            <person name="Mata J.L."/>
            <person name="Ishikawa N.K."/>
            <person name="Vargas-Isla R."/>
            <person name="Ushijima S."/>
            <person name="Smith C.A."/>
            <person name="Ahrendt S."/>
            <person name="Andreopoulos W."/>
            <person name="He G."/>
            <person name="Labutti K."/>
            <person name="Lipzen A."/>
            <person name="Ng V."/>
            <person name="Riley R."/>
            <person name="Sandor L."/>
            <person name="Barry K."/>
            <person name="Martinez A.T."/>
            <person name="Xiao Y."/>
            <person name="Gibbons J.G."/>
            <person name="Terashima K."/>
            <person name="Grigoriev I.V."/>
            <person name="Hibbett D.S."/>
        </authorList>
    </citation>
    <scope>NUCLEOTIDE SEQUENCE</scope>
    <source>
        <strain evidence="2">RHP3577 ss4</strain>
    </source>
</reference>
<evidence type="ECO:0000313" key="2">
    <source>
        <dbReference type="EMBL" id="KAJ4474758.1"/>
    </source>
</evidence>
<comment type="caution">
    <text evidence="2">The sequence shown here is derived from an EMBL/GenBank/DDBJ whole genome shotgun (WGS) entry which is preliminary data.</text>
</comment>
<protein>
    <submittedName>
        <fullName evidence="2">Uncharacterized protein</fullName>
    </submittedName>
</protein>
<accession>A0ABQ8VAS9</accession>
<organism evidence="2 3">
    <name type="scientific">Lentinula lateritia</name>
    <dbReference type="NCBI Taxonomy" id="40482"/>
    <lineage>
        <taxon>Eukaryota</taxon>
        <taxon>Fungi</taxon>
        <taxon>Dikarya</taxon>
        <taxon>Basidiomycota</taxon>
        <taxon>Agaricomycotina</taxon>
        <taxon>Agaricomycetes</taxon>
        <taxon>Agaricomycetidae</taxon>
        <taxon>Agaricales</taxon>
        <taxon>Marasmiineae</taxon>
        <taxon>Omphalotaceae</taxon>
        <taxon>Lentinula</taxon>
    </lineage>
</organism>
<gene>
    <name evidence="2" type="ORF">C8R41DRAFT_870010</name>
</gene>
<evidence type="ECO:0000256" key="1">
    <source>
        <dbReference type="SAM" id="SignalP"/>
    </source>
</evidence>
<dbReference type="EMBL" id="JANVFT010000076">
    <property type="protein sequence ID" value="KAJ4474758.1"/>
    <property type="molecule type" value="Genomic_DNA"/>
</dbReference>
<evidence type="ECO:0000313" key="3">
    <source>
        <dbReference type="Proteomes" id="UP001150217"/>
    </source>
</evidence>
<keyword evidence="3" id="KW-1185">Reference proteome</keyword>
<keyword evidence="1" id="KW-0732">Signal</keyword>
<sequence length="134" mass="14819">MLTCRTALMTIDAAAGLLPLVSPSYAPARLEMRGREPYTNQVVRVGFQDSQGHWRDTYSNDDAIVLFVGEYDTVAVAQSCPKNMVLLLLHPPPMTFRDVRAPAAAEVRGMTELHISVTFEGYEEKKPFSTPCAT</sequence>
<dbReference type="Proteomes" id="UP001150217">
    <property type="component" value="Unassembled WGS sequence"/>
</dbReference>